<dbReference type="AlphaFoldDB" id="A0A2P7YDF2"/>
<dbReference type="OrthoDB" id="407325at2759"/>
<gene>
    <name evidence="1" type="ORF">B9Z65_8334</name>
</gene>
<dbReference type="PANTHER" id="PTHR14614:SF104">
    <property type="entry name" value="N-METHYLTRANSFERASE, PUTATIVE (AFU_ORTHOLOGUE AFUA_1G17750)-RELATED"/>
    <property type="match status" value="1"/>
</dbReference>
<dbReference type="EMBL" id="NHZQ01000447">
    <property type="protein sequence ID" value="PSK34008.1"/>
    <property type="molecule type" value="Genomic_DNA"/>
</dbReference>
<evidence type="ECO:0000313" key="2">
    <source>
        <dbReference type="Proteomes" id="UP000243723"/>
    </source>
</evidence>
<dbReference type="Pfam" id="PF10294">
    <property type="entry name" value="Methyltransf_16"/>
    <property type="match status" value="1"/>
</dbReference>
<dbReference type="InterPro" id="IPR019410">
    <property type="entry name" value="Methyltransf_16"/>
</dbReference>
<dbReference type="GO" id="GO:0008757">
    <property type="term" value="F:S-adenosylmethionine-dependent methyltransferase activity"/>
    <property type="evidence" value="ECO:0007669"/>
    <property type="project" value="UniProtKB-ARBA"/>
</dbReference>
<dbReference type="Gene3D" id="3.40.50.150">
    <property type="entry name" value="Vaccinia Virus protein VP39"/>
    <property type="match status" value="1"/>
</dbReference>
<proteinExistence type="predicted"/>
<dbReference type="SUPFAM" id="SSF53335">
    <property type="entry name" value="S-adenosyl-L-methionine-dependent methyltransferases"/>
    <property type="match status" value="1"/>
</dbReference>
<dbReference type="GO" id="GO:0005737">
    <property type="term" value="C:cytoplasm"/>
    <property type="evidence" value="ECO:0007669"/>
    <property type="project" value="TreeGrafter"/>
</dbReference>
<dbReference type="InterPro" id="IPR029063">
    <property type="entry name" value="SAM-dependent_MTases_sf"/>
</dbReference>
<evidence type="ECO:0000313" key="1">
    <source>
        <dbReference type="EMBL" id="PSK34008.1"/>
    </source>
</evidence>
<keyword evidence="2" id="KW-1185">Reference proteome</keyword>
<protein>
    <submittedName>
        <fullName evidence="1">Protein N-methyltransferase nnt1</fullName>
    </submittedName>
</protein>
<reference evidence="1 2" key="1">
    <citation type="submission" date="2017-05" db="EMBL/GenBank/DDBJ databases">
        <title>Draft genome sequence of Elsinoe australis.</title>
        <authorList>
            <person name="Cheng Q."/>
        </authorList>
    </citation>
    <scope>NUCLEOTIDE SEQUENCE [LARGE SCALE GENOMIC DNA]</scope>
    <source>
        <strain evidence="1 2">NL1</strain>
    </source>
</reference>
<dbReference type="Proteomes" id="UP000243723">
    <property type="component" value="Unassembled WGS sequence"/>
</dbReference>
<sequence>MQNLTELIQFIPASTEETPEDIFASAPGLIFPDDLRNHHGEAGALLIYHSAKYGNIELTTADPDGETDRRLFGHYLWNAGILMAERISGQRLLRDSEVKAWSVQGEAVLELGAGVGLAGMVAHLAGAKQVVISDYPAKVILDNVRKNLAQNQHLLKQPGPAVQGHEWGVFDDDFATANKHHFTRLLAADCFWMPQVHEELTHSMLHFLSPEPSARVFAIGGFHTGRIKLAAFFDTAMSLGLEVEEIYEEDADGVRRPWDKERDGGREDHTGRKKWLTIAILRRGRAGSDMP</sequence>
<dbReference type="GO" id="GO:0032259">
    <property type="term" value="P:methylation"/>
    <property type="evidence" value="ECO:0007669"/>
    <property type="project" value="UniProtKB-KW"/>
</dbReference>
<organism evidence="1 2">
    <name type="scientific">Elsinoe australis</name>
    <dbReference type="NCBI Taxonomy" id="40998"/>
    <lineage>
        <taxon>Eukaryota</taxon>
        <taxon>Fungi</taxon>
        <taxon>Dikarya</taxon>
        <taxon>Ascomycota</taxon>
        <taxon>Pezizomycotina</taxon>
        <taxon>Dothideomycetes</taxon>
        <taxon>Dothideomycetidae</taxon>
        <taxon>Myriangiales</taxon>
        <taxon>Elsinoaceae</taxon>
        <taxon>Elsinoe</taxon>
    </lineage>
</organism>
<keyword evidence="1" id="KW-0808">Transferase</keyword>
<accession>A0A2P7YDF2</accession>
<dbReference type="PANTHER" id="PTHR14614">
    <property type="entry name" value="HEPATOCELLULAR CARCINOMA-ASSOCIATED ANTIGEN"/>
    <property type="match status" value="1"/>
</dbReference>
<name>A0A2P7YDF2_9PEZI</name>
<comment type="caution">
    <text evidence="1">The sequence shown here is derived from an EMBL/GenBank/DDBJ whole genome shotgun (WGS) entry which is preliminary data.</text>
</comment>
<keyword evidence="1" id="KW-0489">Methyltransferase</keyword>